<evidence type="ECO:0000256" key="4">
    <source>
        <dbReference type="ARBA" id="ARBA00022448"/>
    </source>
</evidence>
<organism evidence="10">
    <name type="scientific">Hydra vulgaris</name>
    <name type="common">Hydra</name>
    <name type="synonym">Hydra attenuata</name>
    <dbReference type="NCBI Taxonomy" id="6087"/>
    <lineage>
        <taxon>Eukaryota</taxon>
        <taxon>Metazoa</taxon>
        <taxon>Cnidaria</taxon>
        <taxon>Hydrozoa</taxon>
        <taxon>Hydroidolina</taxon>
        <taxon>Anthoathecata</taxon>
        <taxon>Aplanulata</taxon>
        <taxon>Hydridae</taxon>
        <taxon>Hydra</taxon>
    </lineage>
</organism>
<dbReference type="CDD" id="cd00143">
    <property type="entry name" value="PP2Cc"/>
    <property type="match status" value="1"/>
</dbReference>
<feature type="compositionally biased region" description="Acidic residues" evidence="8">
    <location>
        <begin position="423"/>
        <end position="446"/>
    </location>
</feature>
<evidence type="ECO:0000259" key="9">
    <source>
        <dbReference type="PROSITE" id="PS51746"/>
    </source>
</evidence>
<evidence type="ECO:0000256" key="5">
    <source>
        <dbReference type="ARBA" id="ARBA00022517"/>
    </source>
</evidence>
<keyword evidence="7" id="KW-0539">Nucleus</keyword>
<accession>T2M4Y8</accession>
<gene>
    <name evidence="10" type="primary">SDAD1</name>
</gene>
<dbReference type="Pfam" id="PF21638">
    <property type="entry name" value="SDA1_C"/>
    <property type="match status" value="1"/>
</dbReference>
<evidence type="ECO:0000256" key="7">
    <source>
        <dbReference type="ARBA" id="ARBA00023242"/>
    </source>
</evidence>
<reference evidence="10" key="1">
    <citation type="journal article" date="2013" name="Genome Biol. Evol.">
        <title>Punctuated emergences of genetic and phenotypic innovations in eumetazoan, bilaterian, euteleostome, and hominidae ancestors.</title>
        <authorList>
            <person name="Wenger Y."/>
            <person name="Galliot B."/>
        </authorList>
    </citation>
    <scope>NUCLEOTIDE SEQUENCE</scope>
    <source>
        <tissue evidence="10">Whole animals</tissue>
    </source>
</reference>
<dbReference type="InterPro" id="IPR048292">
    <property type="entry name" value="SDA1_C"/>
</dbReference>
<feature type="compositionally biased region" description="Acidic residues" evidence="8">
    <location>
        <begin position="454"/>
        <end position="467"/>
    </location>
</feature>
<protein>
    <recommendedName>
        <fullName evidence="3">Protein SDA1 homolog</fullName>
    </recommendedName>
</protein>
<evidence type="ECO:0000256" key="3">
    <source>
        <dbReference type="ARBA" id="ARBA00013636"/>
    </source>
</evidence>
<proteinExistence type="evidence at transcript level"/>
<dbReference type="PROSITE" id="PS51746">
    <property type="entry name" value="PPM_2"/>
    <property type="match status" value="1"/>
</dbReference>
<dbReference type="SUPFAM" id="SSF81606">
    <property type="entry name" value="PP2C-like"/>
    <property type="match status" value="1"/>
</dbReference>
<dbReference type="GO" id="GO:0015031">
    <property type="term" value="P:protein transport"/>
    <property type="evidence" value="ECO:0007669"/>
    <property type="project" value="UniProtKB-KW"/>
</dbReference>
<keyword evidence="6" id="KW-0653">Protein transport</keyword>
<dbReference type="EMBL" id="HAAD01000775">
    <property type="protein sequence ID" value="CDG67007.1"/>
    <property type="molecule type" value="mRNA"/>
</dbReference>
<dbReference type="SMART" id="SM00332">
    <property type="entry name" value="PP2Cc"/>
    <property type="match status" value="1"/>
</dbReference>
<dbReference type="InterPro" id="IPR036457">
    <property type="entry name" value="PPM-type-like_dom_sf"/>
</dbReference>
<dbReference type="InterPro" id="IPR027312">
    <property type="entry name" value="Sda1"/>
</dbReference>
<dbReference type="GO" id="GO:0000055">
    <property type="term" value="P:ribosomal large subunit export from nucleus"/>
    <property type="evidence" value="ECO:0007669"/>
    <property type="project" value="InterPro"/>
</dbReference>
<dbReference type="Pfam" id="PF08158">
    <property type="entry name" value="SDA1_HEAT"/>
    <property type="match status" value="1"/>
</dbReference>
<comment type="similarity">
    <text evidence="2">Belongs to the SDA1 family.</text>
</comment>
<keyword evidence="5" id="KW-0690">Ribosome biogenesis</keyword>
<feature type="domain" description="PPM-type phosphatase" evidence="9">
    <location>
        <begin position="640"/>
        <end position="877"/>
    </location>
</feature>
<dbReference type="InterPro" id="IPR016024">
    <property type="entry name" value="ARM-type_fold"/>
</dbReference>
<name>T2M4Y8_HYDVU</name>
<evidence type="ECO:0000256" key="8">
    <source>
        <dbReference type="SAM" id="MobiDB-lite"/>
    </source>
</evidence>
<dbReference type="Gene3D" id="3.60.40.10">
    <property type="entry name" value="PPM-type phosphatase domain"/>
    <property type="match status" value="1"/>
</dbReference>
<feature type="region of interest" description="Disordered" evidence="8">
    <location>
        <begin position="371"/>
        <end position="399"/>
    </location>
</feature>
<evidence type="ECO:0000256" key="2">
    <source>
        <dbReference type="ARBA" id="ARBA00005783"/>
    </source>
</evidence>
<dbReference type="SUPFAM" id="SSF48371">
    <property type="entry name" value="ARM repeat"/>
    <property type="match status" value="1"/>
</dbReference>
<dbReference type="GO" id="GO:0042273">
    <property type="term" value="P:ribosomal large subunit biogenesis"/>
    <property type="evidence" value="ECO:0007669"/>
    <property type="project" value="InterPro"/>
</dbReference>
<dbReference type="PANTHER" id="PTHR12730:SF0">
    <property type="entry name" value="PROTEIN SDA1 HOMOLOG"/>
    <property type="match status" value="1"/>
</dbReference>
<dbReference type="OrthoDB" id="2196187at2759"/>
<feature type="compositionally biased region" description="Basic and acidic residues" evidence="8">
    <location>
        <begin position="411"/>
        <end position="422"/>
    </location>
</feature>
<dbReference type="InterPro" id="IPR007949">
    <property type="entry name" value="SDA1_MD"/>
</dbReference>
<dbReference type="Pfam" id="PF05285">
    <property type="entry name" value="SDA1_dom"/>
    <property type="match status" value="1"/>
</dbReference>
<evidence type="ECO:0000256" key="6">
    <source>
        <dbReference type="ARBA" id="ARBA00022927"/>
    </source>
</evidence>
<feature type="region of interest" description="Disordered" evidence="8">
    <location>
        <begin position="411"/>
        <end position="472"/>
    </location>
</feature>
<comment type="subcellular location">
    <subcellularLocation>
        <location evidence="1">Nucleus</location>
    </subcellularLocation>
</comment>
<dbReference type="Pfam" id="PF00481">
    <property type="entry name" value="PP2C"/>
    <property type="match status" value="1"/>
</dbReference>
<dbReference type="PANTHER" id="PTHR12730">
    <property type="entry name" value="HSDA/SDA1-RELATED"/>
    <property type="match status" value="1"/>
</dbReference>
<dbReference type="InterPro" id="IPR012977">
    <property type="entry name" value="SDA1_N"/>
</dbReference>
<evidence type="ECO:0000313" key="10">
    <source>
        <dbReference type="EMBL" id="CDG67007.1"/>
    </source>
</evidence>
<dbReference type="GO" id="GO:0005730">
    <property type="term" value="C:nucleolus"/>
    <property type="evidence" value="ECO:0007669"/>
    <property type="project" value="TreeGrafter"/>
</dbReference>
<sequence>MHLVDILSQHYSVMNSELRMTLCKALVLLRNKNMVPPLQVLQLFFKLLKAKDKLLRKTLYNHIVGDIKRVNAKNKNNKINTSLQNYMFSILKDNSVVAAKMSVDILIELYRKNIWNDAKTVNVLVTACHSKANKVKVAALKFFLGSDTPENVKDDSDSDSEDNETKAKKLIYAGTISKKTAKKSRKLEKALSLLRKSKKKKKPVSFNFSAIHLINDPQGFAETLFKSVEQSTDLFEVKLMVMNLIARLIGIHELIVLNFYPFLQRFLQPHQREVTKLLMFAAQSSHEMVPPDVIEPVLMTIANNFVSEKNNNEVMAVGLNAIREICARCPLSMSDNLLQDLVQYKTCKSKTVMMAARSLLQLYRNVDPTLLRKKDRGRPSKSTSTLNEHPAKEFGSLEPVSFVPGAEILELTKDSEVDHENNTDDDEWEEASEDEEDENEDEEDWIDVSHSEEEKDENEEVSDDEAIAADNEKKAEMVSTTRILTDEDFKKIQEQSLSEKLHGTKRKAQFNSDKSDIIDLAQIENVHKKMCHDKQSRLATVLAGREGRESYSKVKPKRLNEHASTTNKEKVKSKPFMMITHGRNARSKVKKSFREKQISLRDSLLKREASIRPHTKTICFLNNIRNLLTSSNFEISNGYQPGVSSVCGRNHINEDRFLIRNVSAKFQFFGVFDGHNGSYVSEFVRNRLVNLLEKNLSQKADDHLFEVVENTFLVSFEECQKEIEKHLRNENFKEKVANIGDSKAIVSEKGNPVELSIEHSPSNPHEAQRIEKRGGWIDWDSHFNPLVNGRLSITRSFGNLSLRSSGIVSKPTIQHRVVDNDSFLVLCSDGISHSITDREIVSIINQHKNPADACFDLTSTAQQYGSDDDVTAIVVPLNKWAVHFTDTSPVAYSMFRTMIGSRSGG</sequence>
<feature type="region of interest" description="Disordered" evidence="8">
    <location>
        <begin position="549"/>
        <end position="570"/>
    </location>
</feature>
<dbReference type="InterPro" id="IPR001932">
    <property type="entry name" value="PPM-type_phosphatase-like_dom"/>
</dbReference>
<keyword evidence="4" id="KW-0813">Transport</keyword>
<dbReference type="AlphaFoldDB" id="T2M4Y8"/>
<evidence type="ECO:0000256" key="1">
    <source>
        <dbReference type="ARBA" id="ARBA00004123"/>
    </source>
</evidence>